<accession>A0A4Q4KF54</accession>
<name>A0A4Q4KF54_9FLAO</name>
<dbReference type="RefSeq" id="WP_130094976.1">
    <property type="nucleotide sequence ID" value="NZ_SETE01000009.1"/>
</dbReference>
<comment type="caution">
    <text evidence="1">The sequence shown here is derived from an EMBL/GenBank/DDBJ whole genome shotgun (WGS) entry which is preliminary data.</text>
</comment>
<keyword evidence="2" id="KW-1185">Reference proteome</keyword>
<dbReference type="InterPro" id="IPR015946">
    <property type="entry name" value="KH_dom-like_a/b"/>
</dbReference>
<dbReference type="PANTHER" id="PTHR34352:SF1">
    <property type="entry name" value="PROTEIN YHFA"/>
    <property type="match status" value="1"/>
</dbReference>
<dbReference type="AlphaFoldDB" id="A0A4Q4KF54"/>
<dbReference type="PANTHER" id="PTHR34352">
    <property type="entry name" value="PROTEIN YHFA"/>
    <property type="match status" value="1"/>
</dbReference>
<evidence type="ECO:0000313" key="2">
    <source>
        <dbReference type="Proteomes" id="UP000293952"/>
    </source>
</evidence>
<organism evidence="1 2">
    <name type="scientific">Brumimicrobium glaciale</name>
    <dbReference type="NCBI Taxonomy" id="200475"/>
    <lineage>
        <taxon>Bacteria</taxon>
        <taxon>Pseudomonadati</taxon>
        <taxon>Bacteroidota</taxon>
        <taxon>Flavobacteriia</taxon>
        <taxon>Flavobacteriales</taxon>
        <taxon>Crocinitomicaceae</taxon>
        <taxon>Brumimicrobium</taxon>
    </lineage>
</organism>
<proteinExistence type="predicted"/>
<dbReference type="Pfam" id="PF02566">
    <property type="entry name" value="OsmC"/>
    <property type="match status" value="1"/>
</dbReference>
<reference evidence="1 2" key="1">
    <citation type="submission" date="2019-02" db="EMBL/GenBank/DDBJ databases">
        <title>Genome sequence of the sea-ice species Brumimicrobium glaciale.</title>
        <authorList>
            <person name="Bowman J.P."/>
        </authorList>
    </citation>
    <scope>NUCLEOTIDE SEQUENCE [LARGE SCALE GENOMIC DNA]</scope>
    <source>
        <strain evidence="1 2">IC156</strain>
    </source>
</reference>
<sequence>MKIKLDRKNEFFHFTAQNESGLSLEIDGSPEIGGENKGFRPMELMLSGIASCSTIDLLLILKKQKQVVEDISIETSGERSESDAKEFKSVHLHYILTGAISSSKLERAIDLAITKYCSALLSLDPNIEVTSSYEIQ</sequence>
<dbReference type="Proteomes" id="UP000293952">
    <property type="component" value="Unassembled WGS sequence"/>
</dbReference>
<dbReference type="SUPFAM" id="SSF82784">
    <property type="entry name" value="OsmC-like"/>
    <property type="match status" value="1"/>
</dbReference>
<dbReference type="Gene3D" id="3.30.300.20">
    <property type="match status" value="1"/>
</dbReference>
<dbReference type="EMBL" id="SETE01000009">
    <property type="protein sequence ID" value="RYM31290.1"/>
    <property type="molecule type" value="Genomic_DNA"/>
</dbReference>
<evidence type="ECO:0000313" key="1">
    <source>
        <dbReference type="EMBL" id="RYM31290.1"/>
    </source>
</evidence>
<protein>
    <submittedName>
        <fullName evidence="1">OsmC family peroxiredoxin</fullName>
    </submittedName>
</protein>
<dbReference type="InterPro" id="IPR003718">
    <property type="entry name" value="OsmC/Ohr_fam"/>
</dbReference>
<gene>
    <name evidence="1" type="ORF">ERX46_16515</name>
</gene>
<dbReference type="OrthoDB" id="9804010at2"/>
<dbReference type="InterPro" id="IPR036102">
    <property type="entry name" value="OsmC/Ohrsf"/>
</dbReference>